<dbReference type="Pfam" id="PF05050">
    <property type="entry name" value="Methyltransf_21"/>
    <property type="match status" value="1"/>
</dbReference>
<dbReference type="Proteomes" id="UP001530315">
    <property type="component" value="Unassembled WGS sequence"/>
</dbReference>
<name>A0ABD3QLJ6_9STRA</name>
<dbReference type="NCBIfam" id="TIGR01444">
    <property type="entry name" value="fkbM_fam"/>
    <property type="match status" value="1"/>
</dbReference>
<evidence type="ECO:0000313" key="3">
    <source>
        <dbReference type="EMBL" id="KAL3801282.1"/>
    </source>
</evidence>
<protein>
    <recommendedName>
        <fullName evidence="2">Methyltransferase FkbM domain-containing protein</fullName>
    </recommendedName>
</protein>
<feature type="domain" description="Methyltransferase FkbM" evidence="2">
    <location>
        <begin position="173"/>
        <end position="354"/>
    </location>
</feature>
<organism evidence="3 4">
    <name type="scientific">Stephanodiscus triporus</name>
    <dbReference type="NCBI Taxonomy" id="2934178"/>
    <lineage>
        <taxon>Eukaryota</taxon>
        <taxon>Sar</taxon>
        <taxon>Stramenopiles</taxon>
        <taxon>Ochrophyta</taxon>
        <taxon>Bacillariophyta</taxon>
        <taxon>Coscinodiscophyceae</taxon>
        <taxon>Thalassiosirophycidae</taxon>
        <taxon>Stephanodiscales</taxon>
        <taxon>Stephanodiscaceae</taxon>
        <taxon>Stephanodiscus</taxon>
    </lineage>
</organism>
<dbReference type="PANTHER" id="PTHR34203">
    <property type="entry name" value="METHYLTRANSFERASE, FKBM FAMILY PROTEIN"/>
    <property type="match status" value="1"/>
</dbReference>
<evidence type="ECO:0000256" key="1">
    <source>
        <dbReference type="SAM" id="Phobius"/>
    </source>
</evidence>
<comment type="caution">
    <text evidence="3">The sequence shown here is derived from an EMBL/GenBank/DDBJ whole genome shotgun (WGS) entry which is preliminary data.</text>
</comment>
<dbReference type="AlphaFoldDB" id="A0ABD3QLJ6"/>
<gene>
    <name evidence="3" type="ORF">ACHAW5_008317</name>
</gene>
<keyword evidence="1" id="KW-1133">Transmembrane helix</keyword>
<reference evidence="3 4" key="1">
    <citation type="submission" date="2024-10" db="EMBL/GenBank/DDBJ databases">
        <title>Updated reference genomes for cyclostephanoid diatoms.</title>
        <authorList>
            <person name="Roberts W.R."/>
            <person name="Alverson A.J."/>
        </authorList>
    </citation>
    <scope>NUCLEOTIDE SEQUENCE [LARGE SCALE GENOMIC DNA]</scope>
    <source>
        <strain evidence="3 4">AJA276-08</strain>
    </source>
</reference>
<sequence>MVQVTTDRDRSCHATHRSPGLRLPLVPFGLGMAFAASLMLGYGPSNRDKFVPSTDVRVVESTDISFTTTATDPYLEPVDCLELLDSYRKGGISQLRDHTDKLPYHKSYVRLTNTQIPFYLSTSDANVDQLRVGIFTSGGYYEKVMTSTMQTILKGASERMNARNRRKRPIMIDVGGNVGWFSMLAASHGAEVFVFEPNVVNMVRLCESSVLNGWSKSPDPASNQVHPYLKGASDTHGSQEVMYKIDPGNPGSFSFSKETADNYALKFGKADPLEGRLQLVTLDALAMDQHWLDNDDNTTIAILKIDVEGLELKVLSGARKLLMAHKVQYIFLEWKIDQVKNWEAMSTIMLESGYVLYKFGAGEGPNEVVTTKFSNGKELAIGIESITKERRNVNWENMNVLFRLAEIKGNV</sequence>
<proteinExistence type="predicted"/>
<keyword evidence="4" id="KW-1185">Reference proteome</keyword>
<dbReference type="InterPro" id="IPR006342">
    <property type="entry name" value="FkbM_mtfrase"/>
</dbReference>
<keyword evidence="1" id="KW-0472">Membrane</keyword>
<evidence type="ECO:0000313" key="4">
    <source>
        <dbReference type="Proteomes" id="UP001530315"/>
    </source>
</evidence>
<dbReference type="InterPro" id="IPR029063">
    <property type="entry name" value="SAM-dependent_MTases_sf"/>
</dbReference>
<accession>A0ABD3QLJ6</accession>
<dbReference type="InterPro" id="IPR052514">
    <property type="entry name" value="SAM-dependent_MTase"/>
</dbReference>
<dbReference type="Gene3D" id="3.40.50.150">
    <property type="entry name" value="Vaccinia Virus protein VP39"/>
    <property type="match status" value="1"/>
</dbReference>
<dbReference type="PANTHER" id="PTHR34203:SF13">
    <property type="entry name" value="EXPRESSED PROTEIN"/>
    <property type="match status" value="1"/>
</dbReference>
<evidence type="ECO:0000259" key="2">
    <source>
        <dbReference type="Pfam" id="PF05050"/>
    </source>
</evidence>
<keyword evidence="1" id="KW-0812">Transmembrane</keyword>
<feature type="transmembrane region" description="Helical" evidence="1">
    <location>
        <begin position="21"/>
        <end position="42"/>
    </location>
</feature>
<dbReference type="SUPFAM" id="SSF53335">
    <property type="entry name" value="S-adenosyl-L-methionine-dependent methyltransferases"/>
    <property type="match status" value="1"/>
</dbReference>
<dbReference type="EMBL" id="JALLAZ020000197">
    <property type="protein sequence ID" value="KAL3801282.1"/>
    <property type="molecule type" value="Genomic_DNA"/>
</dbReference>